<keyword evidence="7 11" id="KW-0853">WD repeat</keyword>
<feature type="repeat" description="WD" evidence="11">
    <location>
        <begin position="689"/>
        <end position="720"/>
    </location>
</feature>
<dbReference type="PROSITE" id="PS50082">
    <property type="entry name" value="WD_REPEATS_2"/>
    <property type="match status" value="4"/>
</dbReference>
<keyword evidence="10" id="KW-0539">Nucleus</keyword>
<dbReference type="Pfam" id="PF00400">
    <property type="entry name" value="WD40"/>
    <property type="match status" value="5"/>
</dbReference>
<dbReference type="InterPro" id="IPR001680">
    <property type="entry name" value="WD40_rpt"/>
</dbReference>
<feature type="repeat" description="WD" evidence="11">
    <location>
        <begin position="421"/>
        <end position="451"/>
    </location>
</feature>
<dbReference type="Proteomes" id="UP000486351">
    <property type="component" value="Unassembled WGS sequence"/>
</dbReference>
<evidence type="ECO:0000313" key="13">
    <source>
        <dbReference type="Proteomes" id="UP000486351"/>
    </source>
</evidence>
<evidence type="ECO:0000256" key="6">
    <source>
        <dbReference type="ARBA" id="ARBA00022490"/>
    </source>
</evidence>
<evidence type="ECO:0000256" key="9">
    <source>
        <dbReference type="ARBA" id="ARBA00022737"/>
    </source>
</evidence>
<reference evidence="12 13" key="1">
    <citation type="submission" date="2018-09" db="EMBL/GenBank/DDBJ databases">
        <title>Genomic investigation of the strawberry pathogen Phytophthora fragariae indicates pathogenicity is determined by transcriptional variation in three key races.</title>
        <authorList>
            <person name="Adams T.M."/>
            <person name="Armitage A.D."/>
            <person name="Sobczyk M.K."/>
            <person name="Bates H.J."/>
            <person name="Dunwell J.M."/>
            <person name="Nellist C.F."/>
            <person name="Harrison R.J."/>
        </authorList>
    </citation>
    <scope>NUCLEOTIDE SEQUENCE [LARGE SCALE GENOMIC DNA]</scope>
    <source>
        <strain evidence="12 13">NOV-77</strain>
    </source>
</reference>
<dbReference type="GO" id="GO:0002098">
    <property type="term" value="P:tRNA wobble uridine modification"/>
    <property type="evidence" value="ECO:0007669"/>
    <property type="project" value="InterPro"/>
</dbReference>
<evidence type="ECO:0000256" key="7">
    <source>
        <dbReference type="ARBA" id="ARBA00022574"/>
    </source>
</evidence>
<dbReference type="GO" id="GO:0005634">
    <property type="term" value="C:nucleus"/>
    <property type="evidence" value="ECO:0007669"/>
    <property type="project" value="UniProtKB-SubCell"/>
</dbReference>
<evidence type="ECO:0000256" key="11">
    <source>
        <dbReference type="PROSITE-ProRule" id="PRU00221"/>
    </source>
</evidence>
<dbReference type="PANTHER" id="PTHR44111:SF1">
    <property type="entry name" value="ELONGATOR COMPLEX PROTEIN 2"/>
    <property type="match status" value="1"/>
</dbReference>
<evidence type="ECO:0000256" key="3">
    <source>
        <dbReference type="ARBA" id="ARBA00005043"/>
    </source>
</evidence>
<proteinExistence type="inferred from homology"/>
<dbReference type="Gene3D" id="2.130.10.10">
    <property type="entry name" value="YVTN repeat-like/Quinoprotein amine dehydrogenase"/>
    <property type="match status" value="4"/>
</dbReference>
<evidence type="ECO:0000256" key="4">
    <source>
        <dbReference type="ARBA" id="ARBA00005881"/>
    </source>
</evidence>
<sequence length="837" mass="90405">MDRMEATLAHVAVGCNAATNALCVRPITHPPTSGSFNYCGAFAAKNVVCLLRSGASSVDSSPRSAPLAVAQTLKHQDATSDASRLTSVSLQCDAQSQSARVLAGDSDGRVFLWSKAAAGTWQLQKLTHDAQQLPAVAVAAVATAETQRRRLHFVAFSDGTLAVFGQSKGSEEVTLLSRLELGVQSIMETVEALVVKGEGEEKEESVLLAAGGVDAKVRLLEVAGGSDQLTELLALEGHRGWIRSLAFTQQETGDAGDAVAMLASASQDQRIRVWKVTARSRGSDDACPPGEVKDGFLAHGEHMTYTVSFDALLVGHEDWVTSVQWTQLPRDDEREDSCESALLSSSMDNTLIVWTKSADTRSSWTPSLRVGEVGGNGLLSAGVLPARGGRLNLVSLNFGGQLERWEQQPAPSTLFLPAISVNGHCAEVTDLSWSPRGDYFVSVSLDQTARVLAPSKTAKNTLQQPPEWYEISRAQVHGYDINCGCFVLGNRASNDQSVSGADEKILRVFEAPDEVKQLVRQLNPSDKNDENPEKQARTVQHAYLPELSLTNKSTAAEAPDSNSENGYAELTSSVSLPVGDTLGRKTLWPEQRKLYGHGNELLCVTSSHAGDLIASACKSREERYAAVRLWNTADWSEAQIPLEGHKSSVVQLSFSPSDQYLLSVSRDRQFCLYERQLNSDGKFALVKSVKAHRRIIWSCSWSPDSSLFVLGSRDQSFSLWCRTLEKWDRVCDSVVFDAAVTAVAFLPSVLPNYEDSGAYVLAVGLETGAIELFTVSVVGEDASCAVVTCSRIGELAWEIAPSAAVLRLAWCPAKNEGEYVLAAASSDSSVRVYNLNI</sequence>
<organism evidence="12 13">
    <name type="scientific">Phytophthora fragariae</name>
    <dbReference type="NCBI Taxonomy" id="53985"/>
    <lineage>
        <taxon>Eukaryota</taxon>
        <taxon>Sar</taxon>
        <taxon>Stramenopiles</taxon>
        <taxon>Oomycota</taxon>
        <taxon>Peronosporomycetes</taxon>
        <taxon>Peronosporales</taxon>
        <taxon>Peronosporaceae</taxon>
        <taxon>Phytophthora</taxon>
    </lineage>
</organism>
<comment type="caution">
    <text evidence="12">The sequence shown here is derived from an EMBL/GenBank/DDBJ whole genome shotgun (WGS) entry which is preliminary data.</text>
</comment>
<gene>
    <name evidence="12" type="ORF">PF008_g5756</name>
</gene>
<dbReference type="GO" id="GO:0005737">
    <property type="term" value="C:cytoplasm"/>
    <property type="evidence" value="ECO:0007669"/>
    <property type="project" value="UniProtKB-SubCell"/>
</dbReference>
<dbReference type="GO" id="GO:0033588">
    <property type="term" value="C:elongator holoenzyme complex"/>
    <property type="evidence" value="ECO:0007669"/>
    <property type="project" value="InterPro"/>
</dbReference>
<evidence type="ECO:0000256" key="10">
    <source>
        <dbReference type="ARBA" id="ARBA00023242"/>
    </source>
</evidence>
<comment type="pathway">
    <text evidence="3">tRNA modification; 5-methoxycarbonylmethyl-2-thiouridine-tRNA biosynthesis.</text>
</comment>
<comment type="subcellular location">
    <subcellularLocation>
        <location evidence="2">Cytoplasm</location>
    </subcellularLocation>
    <subcellularLocation>
        <location evidence="1">Nucleus</location>
    </subcellularLocation>
</comment>
<dbReference type="UniPathway" id="UPA00988"/>
<evidence type="ECO:0000256" key="2">
    <source>
        <dbReference type="ARBA" id="ARBA00004496"/>
    </source>
</evidence>
<keyword evidence="6" id="KW-0963">Cytoplasm</keyword>
<dbReference type="SUPFAM" id="SSF50978">
    <property type="entry name" value="WD40 repeat-like"/>
    <property type="match status" value="3"/>
</dbReference>
<feature type="repeat" description="WD" evidence="11">
    <location>
        <begin position="642"/>
        <end position="674"/>
    </location>
</feature>
<dbReference type="InterPro" id="IPR036322">
    <property type="entry name" value="WD40_repeat_dom_sf"/>
</dbReference>
<dbReference type="SMART" id="SM00320">
    <property type="entry name" value="WD40"/>
    <property type="match status" value="8"/>
</dbReference>
<evidence type="ECO:0000256" key="8">
    <source>
        <dbReference type="ARBA" id="ARBA00022694"/>
    </source>
</evidence>
<evidence type="ECO:0000256" key="1">
    <source>
        <dbReference type="ARBA" id="ARBA00004123"/>
    </source>
</evidence>
<protein>
    <recommendedName>
        <fullName evidence="5">Elongator complex protein 2</fullName>
    </recommendedName>
</protein>
<comment type="similarity">
    <text evidence="4">Belongs to the WD repeat ELP2 family.</text>
</comment>
<accession>A0A6G0S7E3</accession>
<keyword evidence="9" id="KW-0677">Repeat</keyword>
<keyword evidence="8" id="KW-0819">tRNA processing</keyword>
<evidence type="ECO:0000313" key="12">
    <source>
        <dbReference type="EMBL" id="KAE9351810.1"/>
    </source>
</evidence>
<name>A0A6G0S7E3_9STRA</name>
<dbReference type="PROSITE" id="PS50294">
    <property type="entry name" value="WD_REPEATS_REGION"/>
    <property type="match status" value="2"/>
</dbReference>
<dbReference type="AlphaFoldDB" id="A0A6G0S7E3"/>
<evidence type="ECO:0000256" key="5">
    <source>
        <dbReference type="ARBA" id="ARBA00020267"/>
    </source>
</evidence>
<dbReference type="EMBL" id="QXFY01000215">
    <property type="protein sequence ID" value="KAE9351810.1"/>
    <property type="molecule type" value="Genomic_DNA"/>
</dbReference>
<dbReference type="InterPro" id="IPR037289">
    <property type="entry name" value="Elp2"/>
</dbReference>
<dbReference type="PANTHER" id="PTHR44111">
    <property type="entry name" value="ELONGATOR COMPLEX PROTEIN 2"/>
    <property type="match status" value="1"/>
</dbReference>
<feature type="repeat" description="WD" evidence="11">
    <location>
        <begin position="235"/>
        <end position="276"/>
    </location>
</feature>
<dbReference type="InterPro" id="IPR015943">
    <property type="entry name" value="WD40/YVTN_repeat-like_dom_sf"/>
</dbReference>